<reference evidence="19 20" key="1">
    <citation type="journal article" date="2015" name="Int. J. Syst. Evol. Microbiol.">
        <title>Aestuariivita atlantica sp. nov., isolated from deep sea sediment of the Atlantic Ocean.</title>
        <authorList>
            <person name="Li G."/>
            <person name="Lai Q."/>
            <person name="Du Y."/>
            <person name="Liu X."/>
            <person name="Sun F."/>
            <person name="Shao Z."/>
        </authorList>
    </citation>
    <scope>NUCLEOTIDE SEQUENCE [LARGE SCALE GENOMIC DNA]</scope>
    <source>
        <strain evidence="19 20">22II-S11-z3</strain>
    </source>
</reference>
<name>A0A0L1JPG4_9RHOB</name>
<organism evidence="19 20">
    <name type="scientific">Pseudaestuariivita atlantica</name>
    <dbReference type="NCBI Taxonomy" id="1317121"/>
    <lineage>
        <taxon>Bacteria</taxon>
        <taxon>Pseudomonadati</taxon>
        <taxon>Pseudomonadota</taxon>
        <taxon>Alphaproteobacteria</taxon>
        <taxon>Rhodobacterales</taxon>
        <taxon>Paracoccaceae</taxon>
        <taxon>Pseudaestuariivita</taxon>
    </lineage>
</organism>
<dbReference type="AlphaFoldDB" id="A0A0L1JPG4"/>
<evidence type="ECO:0000256" key="10">
    <source>
        <dbReference type="ARBA" id="ARBA00023235"/>
    </source>
</evidence>
<evidence type="ECO:0000256" key="9">
    <source>
        <dbReference type="ARBA" id="ARBA00023204"/>
    </source>
</evidence>
<keyword evidence="3" id="KW-0227">DNA damage</keyword>
<evidence type="ECO:0000256" key="1">
    <source>
        <dbReference type="ARBA" id="ARBA00022722"/>
    </source>
</evidence>
<sequence length="1132" mass="122946">MIRRDDATEAQVRAADPGLSTWLSANAGSGKTRVLTDRVARLLLQGVRPEKILCLTYTKAAASEMQNRLFARLGGWAMRPDDALRRDLAELGEDGPFPTDRLNKARRLFATAIEAPGGLKIQTIHSFCATLLRRFPLEAGVSPQFHEMEDRAAALLRVEVVEALASGPDAPRVTDVARGLSEDGFDDICTEVLAHRAGLIPPADPATIRGWFGVPPNQTADAILQDTLRPGDMTLLHALVGVFGNSGSNDQKAARALGRITQLDAGAIATLEAVFLFKGGKTPGAAKIGTLPMKSTRDAMDPALLDRLNDWMRAVEDGKARRIALHAADRTIALHQFAEVFVPAYDAAKLRRGVLDFDDLIDRARALLNDRDVAEWVLYRLDGGIDHILVDEAQDTSPRQWDVVDRLALEITSGQGTAEDRPRTLFVVGDKKQSIYSFQGADPGAFDRMQEQFGAQLAHGPTPLQDATLEYSFRSAPVILDLVDATFRGREASGFAGRGSHKAFHAAMPGRVEMWPLVPKPDKIDDPAFEDPVDVVRHEDAPAVLARRIALELRRMIDTRTPIAVFDRDRGQWSSRPMTPGDVLILVQSRGPIFDEIIRALKAANVPTAGTDRLKVSAELAVRDLRALLTVLATPEDDLALATVLKSPLFGWDEQRLYTLAHHRKDPFLWQSLRTAPAAEAETTLLLDLMRQADFQRPFDLIERALTRHDGRRKLLSRLGLEAEDGINALLAQALAYEQGEIPSLTGFLAWMETDDDKIKRQISQNADQVRVMSVHGAKGLEAPVVILPDTTPKKDEIKGNVVTDAGRVLWKTRAAETPETVATALADAKARQNAERDRLLYVAMTRAEQRLIVCAAGELGKEGKGWYDIIRRGMEERGATIEPFAFADGEGGAGLALDGTPWPAIVDIPPPAATQQDALPGWAHQVAPPPAPAPGSRSPSDLGGAKALPGEDGQDVEAAMAFGSIVHRLLEHLPALPRDTHRDAARDLLAEAERPLLDAAMRHVDACLDAPDLAPLFAADALVEVPVTAPLAELDASILGVIDRLVIDDTRVLAVDFKSNATVPATIDAVPDGLLRQMGAYAAALAQIFPDRRIDTALVWTATGEIQMLPHNMVMDALSRAAHLDQAAPAP</sequence>
<keyword evidence="9" id="KW-0234">DNA repair</keyword>
<keyword evidence="1" id="KW-0540">Nuclease</keyword>
<evidence type="ECO:0000313" key="19">
    <source>
        <dbReference type="EMBL" id="KNG93660.1"/>
    </source>
</evidence>
<dbReference type="SUPFAM" id="SSF52540">
    <property type="entry name" value="P-loop containing nucleoside triphosphate hydrolases"/>
    <property type="match status" value="1"/>
</dbReference>
<proteinExistence type="predicted"/>
<keyword evidence="8" id="KW-0238">DNA-binding</keyword>
<keyword evidence="5 15" id="KW-0347">Helicase</keyword>
<dbReference type="OrthoDB" id="9810135at2"/>
<evidence type="ECO:0000256" key="5">
    <source>
        <dbReference type="ARBA" id="ARBA00022806"/>
    </source>
</evidence>
<evidence type="ECO:0000256" key="7">
    <source>
        <dbReference type="ARBA" id="ARBA00022840"/>
    </source>
</evidence>
<dbReference type="GO" id="GO:0033202">
    <property type="term" value="C:DNA helicase complex"/>
    <property type="evidence" value="ECO:0007669"/>
    <property type="project" value="TreeGrafter"/>
</dbReference>
<dbReference type="Pfam" id="PF13361">
    <property type="entry name" value="UvrD_C"/>
    <property type="match status" value="1"/>
</dbReference>
<keyword evidence="7 15" id="KW-0067">ATP-binding</keyword>
<gene>
    <name evidence="19" type="ORF">ATO11_10710</name>
</gene>
<dbReference type="PROSITE" id="PS51198">
    <property type="entry name" value="UVRD_HELICASE_ATP_BIND"/>
    <property type="match status" value="1"/>
</dbReference>
<dbReference type="STRING" id="1317121.ATO11_10710"/>
<comment type="catalytic activity">
    <reaction evidence="11">
        <text>Couples ATP hydrolysis with the unwinding of duplex DNA by translocating in the 3'-5' direction.</text>
        <dbReference type="EC" id="5.6.2.4"/>
    </reaction>
</comment>
<feature type="binding site" evidence="15">
    <location>
        <begin position="25"/>
        <end position="32"/>
    </location>
    <ligand>
        <name>ATP</name>
        <dbReference type="ChEBI" id="CHEBI:30616"/>
    </ligand>
</feature>
<evidence type="ECO:0000256" key="15">
    <source>
        <dbReference type="PROSITE-ProRule" id="PRU00560"/>
    </source>
</evidence>
<evidence type="ECO:0000256" key="6">
    <source>
        <dbReference type="ARBA" id="ARBA00022839"/>
    </source>
</evidence>
<dbReference type="GO" id="GO:0005524">
    <property type="term" value="F:ATP binding"/>
    <property type="evidence" value="ECO:0007669"/>
    <property type="project" value="UniProtKB-UniRule"/>
</dbReference>
<dbReference type="Gene3D" id="3.40.50.300">
    <property type="entry name" value="P-loop containing nucleotide triphosphate hydrolases"/>
    <property type="match status" value="3"/>
</dbReference>
<keyword evidence="20" id="KW-1185">Reference proteome</keyword>
<dbReference type="InterPro" id="IPR000212">
    <property type="entry name" value="DNA_helicase_UvrD/REP"/>
</dbReference>
<dbReference type="Proteomes" id="UP000036938">
    <property type="component" value="Unassembled WGS sequence"/>
</dbReference>
<dbReference type="PANTHER" id="PTHR11070">
    <property type="entry name" value="UVRD / RECB / PCRA DNA HELICASE FAMILY MEMBER"/>
    <property type="match status" value="1"/>
</dbReference>
<feature type="region of interest" description="Disordered" evidence="16">
    <location>
        <begin position="923"/>
        <end position="951"/>
    </location>
</feature>
<dbReference type="EC" id="5.6.2.4" evidence="12"/>
<keyword evidence="4 15" id="KW-0378">Hydrolase</keyword>
<keyword evidence="2 15" id="KW-0547">Nucleotide-binding</keyword>
<dbReference type="GO" id="GO:0005829">
    <property type="term" value="C:cytosol"/>
    <property type="evidence" value="ECO:0007669"/>
    <property type="project" value="TreeGrafter"/>
</dbReference>
<dbReference type="GO" id="GO:0043138">
    <property type="term" value="F:3'-5' DNA helicase activity"/>
    <property type="evidence" value="ECO:0007669"/>
    <property type="project" value="UniProtKB-EC"/>
</dbReference>
<feature type="domain" description="UvrD-like helicase ATP-binding" evidence="17">
    <location>
        <begin position="4"/>
        <end position="476"/>
    </location>
</feature>
<evidence type="ECO:0000256" key="11">
    <source>
        <dbReference type="ARBA" id="ARBA00034617"/>
    </source>
</evidence>
<dbReference type="InterPro" id="IPR014016">
    <property type="entry name" value="UvrD-like_ATP-bd"/>
</dbReference>
<dbReference type="InterPro" id="IPR011604">
    <property type="entry name" value="PDDEXK-like_dom_sf"/>
</dbReference>
<evidence type="ECO:0000259" key="17">
    <source>
        <dbReference type="PROSITE" id="PS51198"/>
    </source>
</evidence>
<dbReference type="NCBIfam" id="TIGR02784">
    <property type="entry name" value="addA_alphas"/>
    <property type="match status" value="1"/>
</dbReference>
<dbReference type="Pfam" id="PF12705">
    <property type="entry name" value="PDDEXK_1"/>
    <property type="match status" value="1"/>
</dbReference>
<evidence type="ECO:0000256" key="3">
    <source>
        <dbReference type="ARBA" id="ARBA00022763"/>
    </source>
</evidence>
<dbReference type="EMBL" id="AQQZ01000004">
    <property type="protein sequence ID" value="KNG93660.1"/>
    <property type="molecule type" value="Genomic_DNA"/>
</dbReference>
<dbReference type="Gene3D" id="1.10.486.10">
    <property type="entry name" value="PCRA, domain 4"/>
    <property type="match status" value="1"/>
</dbReference>
<comment type="caution">
    <text evidence="19">The sequence shown here is derived from an EMBL/GenBank/DDBJ whole genome shotgun (WGS) entry which is preliminary data.</text>
</comment>
<evidence type="ECO:0000256" key="2">
    <source>
        <dbReference type="ARBA" id="ARBA00022741"/>
    </source>
</evidence>
<evidence type="ECO:0000256" key="14">
    <source>
        <dbReference type="ARBA" id="ARBA00048988"/>
    </source>
</evidence>
<evidence type="ECO:0000256" key="4">
    <source>
        <dbReference type="ARBA" id="ARBA00022801"/>
    </source>
</evidence>
<evidence type="ECO:0000256" key="13">
    <source>
        <dbReference type="ARBA" id="ARBA00034923"/>
    </source>
</evidence>
<dbReference type="SUPFAM" id="SSF52980">
    <property type="entry name" value="Restriction endonuclease-like"/>
    <property type="match status" value="1"/>
</dbReference>
<dbReference type="InterPro" id="IPR014017">
    <property type="entry name" value="DNA_helicase_UvrD-like_C"/>
</dbReference>
<dbReference type="GO" id="GO:0004527">
    <property type="term" value="F:exonuclease activity"/>
    <property type="evidence" value="ECO:0007669"/>
    <property type="project" value="UniProtKB-KW"/>
</dbReference>
<evidence type="ECO:0000259" key="18">
    <source>
        <dbReference type="PROSITE" id="PS51217"/>
    </source>
</evidence>
<evidence type="ECO:0000313" key="20">
    <source>
        <dbReference type="Proteomes" id="UP000036938"/>
    </source>
</evidence>
<dbReference type="PATRIC" id="fig|1317121.7.peg.2817"/>
<dbReference type="PANTHER" id="PTHR11070:SF2">
    <property type="entry name" value="ATP-DEPENDENT DNA HELICASE SRS2"/>
    <property type="match status" value="1"/>
</dbReference>
<dbReference type="PROSITE" id="PS51217">
    <property type="entry name" value="UVRD_HELICASE_CTER"/>
    <property type="match status" value="1"/>
</dbReference>
<keyword evidence="10" id="KW-0413">Isomerase</keyword>
<protein>
    <recommendedName>
        <fullName evidence="12">DNA 3'-5' helicase</fullName>
        <ecNumber evidence="12">5.6.2.4</ecNumber>
    </recommendedName>
    <alternativeName>
        <fullName evidence="13">DNA 3'-5' helicase II</fullName>
    </alternativeName>
</protein>
<comment type="catalytic activity">
    <reaction evidence="14">
        <text>ATP + H2O = ADP + phosphate + H(+)</text>
        <dbReference type="Rhea" id="RHEA:13065"/>
        <dbReference type="ChEBI" id="CHEBI:15377"/>
        <dbReference type="ChEBI" id="CHEBI:15378"/>
        <dbReference type="ChEBI" id="CHEBI:30616"/>
        <dbReference type="ChEBI" id="CHEBI:43474"/>
        <dbReference type="ChEBI" id="CHEBI:456216"/>
        <dbReference type="EC" id="5.6.2.4"/>
    </reaction>
</comment>
<evidence type="ECO:0000256" key="8">
    <source>
        <dbReference type="ARBA" id="ARBA00023125"/>
    </source>
</evidence>
<dbReference type="InterPro" id="IPR014151">
    <property type="entry name" value="DNA_helicase_AddA"/>
</dbReference>
<dbReference type="InterPro" id="IPR011335">
    <property type="entry name" value="Restrct_endonuc-II-like"/>
</dbReference>
<evidence type="ECO:0000256" key="16">
    <source>
        <dbReference type="SAM" id="MobiDB-lite"/>
    </source>
</evidence>
<dbReference type="GO" id="GO:0000725">
    <property type="term" value="P:recombinational repair"/>
    <property type="evidence" value="ECO:0007669"/>
    <property type="project" value="TreeGrafter"/>
</dbReference>
<dbReference type="InterPro" id="IPR027417">
    <property type="entry name" value="P-loop_NTPase"/>
</dbReference>
<accession>A0A0L1JPG4</accession>
<dbReference type="RefSeq" id="WP_050530859.1">
    <property type="nucleotide sequence ID" value="NZ_AQQZ01000004.1"/>
</dbReference>
<dbReference type="InterPro" id="IPR038726">
    <property type="entry name" value="PDDEXK_AddAB-type"/>
</dbReference>
<dbReference type="Gene3D" id="3.90.320.10">
    <property type="match status" value="1"/>
</dbReference>
<dbReference type="GO" id="GO:0003677">
    <property type="term" value="F:DNA binding"/>
    <property type="evidence" value="ECO:0007669"/>
    <property type="project" value="UniProtKB-KW"/>
</dbReference>
<keyword evidence="6" id="KW-0269">Exonuclease</keyword>
<evidence type="ECO:0000256" key="12">
    <source>
        <dbReference type="ARBA" id="ARBA00034808"/>
    </source>
</evidence>
<feature type="domain" description="UvrD-like helicase C-terminal" evidence="18">
    <location>
        <begin position="502"/>
        <end position="780"/>
    </location>
</feature>
<dbReference type="Pfam" id="PF00580">
    <property type="entry name" value="UvrD-helicase"/>
    <property type="match status" value="1"/>
</dbReference>